<gene>
    <name evidence="3" type="ORF">Z518_07887</name>
</gene>
<name>A0A0D2GUG7_9EURO</name>
<dbReference type="EMBL" id="KN847480">
    <property type="protein sequence ID" value="KIX01948.1"/>
    <property type="molecule type" value="Genomic_DNA"/>
</dbReference>
<feature type="compositionally biased region" description="Polar residues" evidence="1">
    <location>
        <begin position="132"/>
        <end position="152"/>
    </location>
</feature>
<keyword evidence="4" id="KW-1185">Reference proteome</keyword>
<dbReference type="SMART" id="SM00974">
    <property type="entry name" value="T5orf172"/>
    <property type="match status" value="1"/>
</dbReference>
<dbReference type="STRING" id="1442369.A0A0D2GUG7"/>
<dbReference type="GeneID" id="25295958"/>
<dbReference type="RefSeq" id="XP_013269084.1">
    <property type="nucleotide sequence ID" value="XM_013413630.1"/>
</dbReference>
<evidence type="ECO:0000313" key="3">
    <source>
        <dbReference type="EMBL" id="KIX01948.1"/>
    </source>
</evidence>
<dbReference type="OrthoDB" id="4158646at2759"/>
<organism evidence="3 4">
    <name type="scientific">Rhinocladiella mackenziei CBS 650.93</name>
    <dbReference type="NCBI Taxonomy" id="1442369"/>
    <lineage>
        <taxon>Eukaryota</taxon>
        <taxon>Fungi</taxon>
        <taxon>Dikarya</taxon>
        <taxon>Ascomycota</taxon>
        <taxon>Pezizomycotina</taxon>
        <taxon>Eurotiomycetes</taxon>
        <taxon>Chaetothyriomycetidae</taxon>
        <taxon>Chaetothyriales</taxon>
        <taxon>Herpotrichiellaceae</taxon>
        <taxon>Rhinocladiella</taxon>
    </lineage>
</organism>
<dbReference type="Proteomes" id="UP000053617">
    <property type="component" value="Unassembled WGS sequence"/>
</dbReference>
<dbReference type="Pfam" id="PF10544">
    <property type="entry name" value="T5orf172"/>
    <property type="match status" value="1"/>
</dbReference>
<dbReference type="PANTHER" id="PTHR28094">
    <property type="entry name" value="MEIOTICALLY UP-REGULATED GENE 113 PROTEIN"/>
    <property type="match status" value="1"/>
</dbReference>
<sequence length="424" mass="47730">MAPLPPPKAFPSLSDFDPSGETFTCIFPLVDKGRCCTNRINKRDRQAASSLHGRILKCSSAIERASLIKQLVVVCFCQQRHREKIQSSQLEQEICQKWQSEVEHTSSTEVKQEAEELLVKPSPAIVKRPGSPVSSSTAHPRYNLRSNDSRTPSGLGVSSPEPRDPSPEFEPITKSPTTLVSVLLRDLSRKRDHQLGDLYLFLRDSSPGMVKIGYSRKVEERLKRWERSCNYTPILKRLIRQVPHVPRVEMLVHLELHQYWRREKRCKHNPLCGKQHQEWFEIDVETAAASMDNFAEWITVTEPYDENGQLKNKWRNIILKMEKDGKVVTSQMLLDAVCKTEDAVVKEPARDGAITSPRIPAFAMTREPEPGHAPSTKPAGNPASVDETVSTLIEVIKSLPSDRIALLQAVLDAAKSRVPVPVAS</sequence>
<proteinExistence type="predicted"/>
<protein>
    <recommendedName>
        <fullName evidence="2">Bacteriophage T5 Orf172 DNA-binding domain-containing protein</fullName>
    </recommendedName>
</protein>
<accession>A0A0D2GUG7</accession>
<dbReference type="PANTHER" id="PTHR28094:SF1">
    <property type="entry name" value="MEIOTICALLY UP-REGULATED GENE 113 PROTEIN"/>
    <property type="match status" value="1"/>
</dbReference>
<reference evidence="3 4" key="1">
    <citation type="submission" date="2015-01" db="EMBL/GenBank/DDBJ databases">
        <title>The Genome Sequence of Rhinocladiella mackenzie CBS 650.93.</title>
        <authorList>
            <consortium name="The Broad Institute Genomics Platform"/>
            <person name="Cuomo C."/>
            <person name="de Hoog S."/>
            <person name="Gorbushina A."/>
            <person name="Stielow B."/>
            <person name="Teixiera M."/>
            <person name="Abouelleil A."/>
            <person name="Chapman S.B."/>
            <person name="Priest M."/>
            <person name="Young S.K."/>
            <person name="Wortman J."/>
            <person name="Nusbaum C."/>
            <person name="Birren B."/>
        </authorList>
    </citation>
    <scope>NUCLEOTIDE SEQUENCE [LARGE SCALE GENOMIC DNA]</scope>
    <source>
        <strain evidence="3 4">CBS 650.93</strain>
    </source>
</reference>
<dbReference type="InterPro" id="IPR053006">
    <property type="entry name" value="Meiosis_regulatory"/>
</dbReference>
<evidence type="ECO:0000256" key="1">
    <source>
        <dbReference type="SAM" id="MobiDB-lite"/>
    </source>
</evidence>
<dbReference type="HOGENOM" id="CLU_051031_0_0_1"/>
<dbReference type="VEuPathDB" id="FungiDB:Z518_07887"/>
<dbReference type="AlphaFoldDB" id="A0A0D2GUG7"/>
<feature type="domain" description="Bacteriophage T5 Orf172 DNA-binding" evidence="2">
    <location>
        <begin position="204"/>
        <end position="294"/>
    </location>
</feature>
<evidence type="ECO:0000259" key="2">
    <source>
        <dbReference type="SMART" id="SM00974"/>
    </source>
</evidence>
<dbReference type="InterPro" id="IPR018306">
    <property type="entry name" value="Phage_T5_Orf172_DNA-bd"/>
</dbReference>
<evidence type="ECO:0000313" key="4">
    <source>
        <dbReference type="Proteomes" id="UP000053617"/>
    </source>
</evidence>
<feature type="region of interest" description="Disordered" evidence="1">
    <location>
        <begin position="121"/>
        <end position="173"/>
    </location>
</feature>